<dbReference type="RefSeq" id="WP_013841356.1">
    <property type="nucleotide sequence ID" value="NC_015589.1"/>
</dbReference>
<dbReference type="Gene3D" id="3.40.50.150">
    <property type="entry name" value="Vaccinia Virus protein VP39"/>
    <property type="match status" value="1"/>
</dbReference>
<accession>F6DPK8</accession>
<dbReference type="InterPro" id="IPR041698">
    <property type="entry name" value="Methyltransf_25"/>
</dbReference>
<sequence>MVTEKGRKFNGRIGGAAYDRWVSLMLMSQTYYQKAIGDLQLPPGSRVLELGCGTGSLSIALAERADRSSVFYGVDIAEDQLSYARVKTQEVPCTFQFINCSMDELIFEDQYFDAVITSLALHETPPAVRRGAILETARVLKPEGQFILVDWSKPRFGLMSALWLPFLFMGAWRDNWYNEYRLLCEAGGLVLVEDEYINSLIRRQRFIRI</sequence>
<dbReference type="OrthoDB" id="9757640at2"/>
<name>F6DPK8_DESRL</name>
<dbReference type="EMBL" id="CP002780">
    <property type="protein sequence ID" value="AEG59585.1"/>
    <property type="molecule type" value="Genomic_DNA"/>
</dbReference>
<dbReference type="GO" id="GO:0008168">
    <property type="term" value="F:methyltransferase activity"/>
    <property type="evidence" value="ECO:0007669"/>
    <property type="project" value="UniProtKB-KW"/>
</dbReference>
<dbReference type="CDD" id="cd02440">
    <property type="entry name" value="AdoMet_MTases"/>
    <property type="match status" value="1"/>
</dbReference>
<dbReference type="PANTHER" id="PTHR43591">
    <property type="entry name" value="METHYLTRANSFERASE"/>
    <property type="match status" value="1"/>
</dbReference>
<dbReference type="SUPFAM" id="SSF53335">
    <property type="entry name" value="S-adenosyl-L-methionine-dependent methyltransferases"/>
    <property type="match status" value="1"/>
</dbReference>
<protein>
    <submittedName>
        <fullName evidence="2">Methyltransferase type 11</fullName>
    </submittedName>
</protein>
<dbReference type="GO" id="GO:0032259">
    <property type="term" value="P:methylation"/>
    <property type="evidence" value="ECO:0007669"/>
    <property type="project" value="UniProtKB-KW"/>
</dbReference>
<evidence type="ECO:0000313" key="2">
    <source>
        <dbReference type="EMBL" id="AEG59585.1"/>
    </source>
</evidence>
<keyword evidence="2" id="KW-0808">Transferase</keyword>
<proteinExistence type="predicted"/>
<dbReference type="Proteomes" id="UP000009234">
    <property type="component" value="Chromosome"/>
</dbReference>
<organism evidence="2 3">
    <name type="scientific">Desulforamulus ruminis (strain ATCC 23193 / DSM 2154 / NCIMB 8452 / DL)</name>
    <name type="common">Desulfotomaculum ruminis</name>
    <dbReference type="NCBI Taxonomy" id="696281"/>
    <lineage>
        <taxon>Bacteria</taxon>
        <taxon>Bacillati</taxon>
        <taxon>Bacillota</taxon>
        <taxon>Clostridia</taxon>
        <taxon>Eubacteriales</taxon>
        <taxon>Peptococcaceae</taxon>
        <taxon>Desulforamulus</taxon>
    </lineage>
</organism>
<gene>
    <name evidence="2" type="ordered locus">Desru_1311</name>
</gene>
<dbReference type="STRING" id="696281.Desru_1311"/>
<dbReference type="InterPro" id="IPR029063">
    <property type="entry name" value="SAM-dependent_MTases_sf"/>
</dbReference>
<keyword evidence="3" id="KW-1185">Reference proteome</keyword>
<dbReference type="PANTHER" id="PTHR43591:SF24">
    <property type="entry name" value="2-METHOXY-6-POLYPRENYL-1,4-BENZOQUINOL METHYLASE, MITOCHONDRIAL"/>
    <property type="match status" value="1"/>
</dbReference>
<reference evidence="2 3" key="2">
    <citation type="journal article" date="2012" name="Stand. Genomic Sci.">
        <title>Complete genome sequence of the sulfate-reducing firmicute Desulfotomaculum ruminis type strain (DL(T)).</title>
        <authorList>
            <person name="Spring S."/>
            <person name="Visser M."/>
            <person name="Lu M."/>
            <person name="Copeland A."/>
            <person name="Lapidus A."/>
            <person name="Lucas S."/>
            <person name="Cheng J.F."/>
            <person name="Han C."/>
            <person name="Tapia R."/>
            <person name="Goodwin L.A."/>
            <person name="Pitluck S."/>
            <person name="Ivanova N."/>
            <person name="Land M."/>
            <person name="Hauser L."/>
            <person name="Larimer F."/>
            <person name="Rohde M."/>
            <person name="Goker M."/>
            <person name="Detter J.C."/>
            <person name="Kyrpides N.C."/>
            <person name="Woyke T."/>
            <person name="Schaap P.J."/>
            <person name="Plugge C.M."/>
            <person name="Muyzer G."/>
            <person name="Kuever J."/>
            <person name="Pereira I.A."/>
            <person name="Parshina S.N."/>
            <person name="Bernier-Latmani R."/>
            <person name="Stams A.J."/>
            <person name="Klenk H.P."/>
        </authorList>
    </citation>
    <scope>NUCLEOTIDE SEQUENCE [LARGE SCALE GENOMIC DNA]</scope>
    <source>
        <strain evidence="3">ATCC 23193 / DSM 2154 / NCIB 8452 / DL</strain>
    </source>
</reference>
<evidence type="ECO:0000313" key="3">
    <source>
        <dbReference type="Proteomes" id="UP000009234"/>
    </source>
</evidence>
<evidence type="ECO:0000259" key="1">
    <source>
        <dbReference type="Pfam" id="PF13649"/>
    </source>
</evidence>
<feature type="domain" description="Methyltransferase" evidence="1">
    <location>
        <begin position="47"/>
        <end position="144"/>
    </location>
</feature>
<keyword evidence="2" id="KW-0489">Methyltransferase</keyword>
<dbReference type="KEGG" id="dru:Desru_1311"/>
<dbReference type="HOGENOM" id="CLU_037990_11_2_9"/>
<dbReference type="AlphaFoldDB" id="F6DPK8"/>
<reference evidence="3" key="1">
    <citation type="submission" date="2011-05" db="EMBL/GenBank/DDBJ databases">
        <title>Complete sequence of Desulfotomaculum ruminis DSM 2154.</title>
        <authorList>
            <person name="Lucas S."/>
            <person name="Copeland A."/>
            <person name="Lapidus A."/>
            <person name="Cheng J.-F."/>
            <person name="Goodwin L."/>
            <person name="Pitluck S."/>
            <person name="Lu M."/>
            <person name="Detter J.C."/>
            <person name="Han C."/>
            <person name="Tapia R."/>
            <person name="Land M."/>
            <person name="Hauser L."/>
            <person name="Kyrpides N."/>
            <person name="Ivanova N."/>
            <person name="Mikhailova N."/>
            <person name="Pagani I."/>
            <person name="Stams A.J.M."/>
            <person name="Plugge C.M."/>
            <person name="Muyzer G."/>
            <person name="Kuever J."/>
            <person name="Parshina S.N."/>
            <person name="Ivanova A.E."/>
            <person name="Nazina T.N."/>
            <person name="Brambilla E."/>
            <person name="Spring S."/>
            <person name="Klenk H.-P."/>
            <person name="Woyke T."/>
        </authorList>
    </citation>
    <scope>NUCLEOTIDE SEQUENCE [LARGE SCALE GENOMIC DNA]</scope>
    <source>
        <strain evidence="3">ATCC 23193 / DSM 2154 / NCIB 8452 / DL</strain>
    </source>
</reference>
<dbReference type="Pfam" id="PF13649">
    <property type="entry name" value="Methyltransf_25"/>
    <property type="match status" value="1"/>
</dbReference>
<dbReference type="eggNOG" id="COG2226">
    <property type="taxonomic scope" value="Bacteria"/>
</dbReference>